<accession>A0ABW2SWZ6</accession>
<gene>
    <name evidence="3" type="ORF">ACFQVD_12005</name>
</gene>
<comment type="caution">
    <text evidence="3">The sequence shown here is derived from an EMBL/GenBank/DDBJ whole genome shotgun (WGS) entry which is preliminary data.</text>
</comment>
<feature type="compositionally biased region" description="Low complexity" evidence="1">
    <location>
        <begin position="52"/>
        <end position="61"/>
    </location>
</feature>
<protein>
    <submittedName>
        <fullName evidence="3">Uncharacterized protein</fullName>
    </submittedName>
</protein>
<feature type="region of interest" description="Disordered" evidence="1">
    <location>
        <begin position="104"/>
        <end position="125"/>
    </location>
</feature>
<evidence type="ECO:0000313" key="4">
    <source>
        <dbReference type="Proteomes" id="UP001596514"/>
    </source>
</evidence>
<name>A0ABW2SWZ6_9ACTN</name>
<feature type="region of interest" description="Disordered" evidence="1">
    <location>
        <begin position="31"/>
        <end position="86"/>
    </location>
</feature>
<dbReference type="RefSeq" id="WP_343978330.1">
    <property type="nucleotide sequence ID" value="NZ_BAAAGK010000163.1"/>
</dbReference>
<sequence length="125" mass="12832">MNVTRKTWVSAGVVSLVLAGGISVTAAAAAGGIGKSGRTSGDPVPVAPHDPAPSSSRGGPPSQEPSPTAPPPSSEGYVLSEKVNPDPEKVVGYWTEHRMEEAEPFPMPMVEGPLDVIEDSSDVTE</sequence>
<proteinExistence type="predicted"/>
<feature type="signal peptide" evidence="2">
    <location>
        <begin position="1"/>
        <end position="29"/>
    </location>
</feature>
<evidence type="ECO:0000313" key="3">
    <source>
        <dbReference type="EMBL" id="MFC7600820.1"/>
    </source>
</evidence>
<keyword evidence="2" id="KW-0732">Signal</keyword>
<dbReference type="EMBL" id="JBHTEE010000001">
    <property type="protein sequence ID" value="MFC7600820.1"/>
    <property type="molecule type" value="Genomic_DNA"/>
</dbReference>
<evidence type="ECO:0000256" key="2">
    <source>
        <dbReference type="SAM" id="SignalP"/>
    </source>
</evidence>
<feature type="compositionally biased region" description="Pro residues" evidence="1">
    <location>
        <begin position="62"/>
        <end position="73"/>
    </location>
</feature>
<keyword evidence="4" id="KW-1185">Reference proteome</keyword>
<feature type="chain" id="PRO_5045497069" evidence="2">
    <location>
        <begin position="30"/>
        <end position="125"/>
    </location>
</feature>
<organism evidence="3 4">
    <name type="scientific">Streptosporangium amethystogenes subsp. fukuiense</name>
    <dbReference type="NCBI Taxonomy" id="698418"/>
    <lineage>
        <taxon>Bacteria</taxon>
        <taxon>Bacillati</taxon>
        <taxon>Actinomycetota</taxon>
        <taxon>Actinomycetes</taxon>
        <taxon>Streptosporangiales</taxon>
        <taxon>Streptosporangiaceae</taxon>
        <taxon>Streptosporangium</taxon>
    </lineage>
</organism>
<dbReference type="Proteomes" id="UP001596514">
    <property type="component" value="Unassembled WGS sequence"/>
</dbReference>
<feature type="compositionally biased region" description="Acidic residues" evidence="1">
    <location>
        <begin position="116"/>
        <end position="125"/>
    </location>
</feature>
<reference evidence="4" key="1">
    <citation type="journal article" date="2019" name="Int. J. Syst. Evol. Microbiol.">
        <title>The Global Catalogue of Microorganisms (GCM) 10K type strain sequencing project: providing services to taxonomists for standard genome sequencing and annotation.</title>
        <authorList>
            <consortium name="The Broad Institute Genomics Platform"/>
            <consortium name="The Broad Institute Genome Sequencing Center for Infectious Disease"/>
            <person name="Wu L."/>
            <person name="Ma J."/>
        </authorList>
    </citation>
    <scope>NUCLEOTIDE SEQUENCE [LARGE SCALE GENOMIC DNA]</scope>
    <source>
        <strain evidence="4">JCM 10083</strain>
    </source>
</reference>
<evidence type="ECO:0000256" key="1">
    <source>
        <dbReference type="SAM" id="MobiDB-lite"/>
    </source>
</evidence>